<comment type="caution">
    <text evidence="2">The sequence shown here is derived from an EMBL/GenBank/DDBJ whole genome shotgun (WGS) entry which is preliminary data.</text>
</comment>
<feature type="compositionally biased region" description="Basic and acidic residues" evidence="1">
    <location>
        <begin position="54"/>
        <end position="73"/>
    </location>
</feature>
<dbReference type="AlphaFoldDB" id="A0A6D2JBQ2"/>
<dbReference type="OrthoDB" id="1730856at2759"/>
<proteinExistence type="predicted"/>
<reference evidence="2" key="1">
    <citation type="submission" date="2020-01" db="EMBL/GenBank/DDBJ databases">
        <authorList>
            <person name="Mishra B."/>
        </authorList>
    </citation>
    <scope>NUCLEOTIDE SEQUENCE [LARGE SCALE GENOMIC DNA]</scope>
</reference>
<evidence type="ECO:0000256" key="1">
    <source>
        <dbReference type="SAM" id="MobiDB-lite"/>
    </source>
</evidence>
<name>A0A6D2JBQ2_9BRAS</name>
<evidence type="ECO:0000313" key="3">
    <source>
        <dbReference type="Proteomes" id="UP000467841"/>
    </source>
</evidence>
<organism evidence="2 3">
    <name type="scientific">Microthlaspi erraticum</name>
    <dbReference type="NCBI Taxonomy" id="1685480"/>
    <lineage>
        <taxon>Eukaryota</taxon>
        <taxon>Viridiplantae</taxon>
        <taxon>Streptophyta</taxon>
        <taxon>Embryophyta</taxon>
        <taxon>Tracheophyta</taxon>
        <taxon>Spermatophyta</taxon>
        <taxon>Magnoliopsida</taxon>
        <taxon>eudicotyledons</taxon>
        <taxon>Gunneridae</taxon>
        <taxon>Pentapetalae</taxon>
        <taxon>rosids</taxon>
        <taxon>malvids</taxon>
        <taxon>Brassicales</taxon>
        <taxon>Brassicaceae</taxon>
        <taxon>Coluteocarpeae</taxon>
        <taxon>Microthlaspi</taxon>
    </lineage>
</organism>
<feature type="region of interest" description="Disordered" evidence="1">
    <location>
        <begin position="48"/>
        <end position="73"/>
    </location>
</feature>
<feature type="region of interest" description="Disordered" evidence="1">
    <location>
        <begin position="1"/>
        <end position="34"/>
    </location>
</feature>
<dbReference type="EMBL" id="CACVBM020001170">
    <property type="protein sequence ID" value="CAA7037107.1"/>
    <property type="molecule type" value="Genomic_DNA"/>
</dbReference>
<keyword evidence="3" id="KW-1185">Reference proteome</keyword>
<protein>
    <submittedName>
        <fullName evidence="2">Uncharacterized protein</fullName>
    </submittedName>
</protein>
<evidence type="ECO:0000313" key="2">
    <source>
        <dbReference type="EMBL" id="CAA7037107.1"/>
    </source>
</evidence>
<accession>A0A6D2JBQ2</accession>
<gene>
    <name evidence="2" type="ORF">MERR_LOCUS24342</name>
</gene>
<sequence>MKIEITSMDSKNTKDDATKNAGTSIGNGGSSGVCDVAKTMVAPGSGGDVSMSRDAFESNPKKFFDDLHAKEKK</sequence>
<dbReference type="Proteomes" id="UP000467841">
    <property type="component" value="Unassembled WGS sequence"/>
</dbReference>